<comment type="caution">
    <text evidence="1">The sequence shown here is derived from an EMBL/GenBank/DDBJ whole genome shotgun (WGS) entry which is preliminary data.</text>
</comment>
<dbReference type="RefSeq" id="WP_118225161.1">
    <property type="nucleotide sequence ID" value="NZ_QRIC01000022.1"/>
</dbReference>
<protein>
    <submittedName>
        <fullName evidence="1">Uncharacterized protein</fullName>
    </submittedName>
</protein>
<keyword evidence="2" id="KW-1185">Reference proteome</keyword>
<accession>A0A414STB0</accession>
<dbReference type="Proteomes" id="UP000284095">
    <property type="component" value="Unassembled WGS sequence"/>
</dbReference>
<gene>
    <name evidence="1" type="ORF">DW265_09885</name>
</gene>
<organism evidence="1 2">
    <name type="scientific">Dorea longicatena</name>
    <dbReference type="NCBI Taxonomy" id="88431"/>
    <lineage>
        <taxon>Bacteria</taxon>
        <taxon>Bacillati</taxon>
        <taxon>Bacillota</taxon>
        <taxon>Clostridia</taxon>
        <taxon>Lachnospirales</taxon>
        <taxon>Lachnospiraceae</taxon>
        <taxon>Dorea</taxon>
    </lineage>
</organism>
<name>A0A414STB0_9FIRM</name>
<dbReference type="EMBL" id="QRIC01000022">
    <property type="protein sequence ID" value="RHG24669.1"/>
    <property type="molecule type" value="Genomic_DNA"/>
</dbReference>
<dbReference type="AlphaFoldDB" id="A0A414STB0"/>
<evidence type="ECO:0000313" key="1">
    <source>
        <dbReference type="EMBL" id="RHG24669.1"/>
    </source>
</evidence>
<evidence type="ECO:0000313" key="2">
    <source>
        <dbReference type="Proteomes" id="UP000284095"/>
    </source>
</evidence>
<proteinExistence type="predicted"/>
<sequence>MNEQNKEKLIAHLEKGTEIFLLLNDDTGIIGVVERNVLCWEETDGNWHELTVYVGGQHITINSNNVKEVRKCIPHTEDEHNQIIGRDAFEIYNVPYGLSDVDFLKTVLDSWDGLEDDAKEEITDVIAPSLTSAMLKDIFGAYAVVEKDNKRLHGKVMELLDDLEKEINKKTQDDKKTSYDTGKTLAGLLGVCSLANTILEAMDKVTAEKE</sequence>
<reference evidence="1 2" key="1">
    <citation type="submission" date="2018-08" db="EMBL/GenBank/DDBJ databases">
        <title>A genome reference for cultivated species of the human gut microbiota.</title>
        <authorList>
            <person name="Zou Y."/>
            <person name="Xue W."/>
            <person name="Luo G."/>
        </authorList>
    </citation>
    <scope>NUCLEOTIDE SEQUENCE [LARGE SCALE GENOMIC DNA]</scope>
    <source>
        <strain evidence="1 2">AM22-22</strain>
    </source>
</reference>